<feature type="coiled-coil region" evidence="3">
    <location>
        <begin position="621"/>
        <end position="729"/>
    </location>
</feature>
<dbReference type="Pfam" id="PF00566">
    <property type="entry name" value="RabGAP-TBC"/>
    <property type="match status" value="1"/>
</dbReference>
<reference evidence="6 7" key="1">
    <citation type="journal article" date="2007" name="Nature">
        <title>Evolution of genes and genomes on the Drosophila phylogeny.</title>
        <authorList>
            <consortium name="Drosophila 12 Genomes Consortium"/>
            <person name="Clark A.G."/>
            <person name="Eisen M.B."/>
            <person name="Smith D.R."/>
            <person name="Bergman C.M."/>
            <person name="Oliver B."/>
            <person name="Markow T.A."/>
            <person name="Kaufman T.C."/>
            <person name="Kellis M."/>
            <person name="Gelbart W."/>
            <person name="Iyer V.N."/>
            <person name="Pollard D.A."/>
            <person name="Sackton T.B."/>
            <person name="Larracuente A.M."/>
            <person name="Singh N.D."/>
            <person name="Abad J.P."/>
            <person name="Abt D.N."/>
            <person name="Adryan B."/>
            <person name="Aguade M."/>
            <person name="Akashi H."/>
            <person name="Anderson W.W."/>
            <person name="Aquadro C.F."/>
            <person name="Ardell D.H."/>
            <person name="Arguello R."/>
            <person name="Artieri C.G."/>
            <person name="Barbash D.A."/>
            <person name="Barker D."/>
            <person name="Barsanti P."/>
            <person name="Batterham P."/>
            <person name="Batzoglou S."/>
            <person name="Begun D."/>
            <person name="Bhutkar A."/>
            <person name="Blanco E."/>
            <person name="Bosak S.A."/>
            <person name="Bradley R.K."/>
            <person name="Brand A.D."/>
            <person name="Brent M.R."/>
            <person name="Brooks A.N."/>
            <person name="Brown R.H."/>
            <person name="Butlin R.K."/>
            <person name="Caggese C."/>
            <person name="Calvi B.R."/>
            <person name="Bernardo de Carvalho A."/>
            <person name="Caspi A."/>
            <person name="Castrezana S."/>
            <person name="Celniker S.E."/>
            <person name="Chang J.L."/>
            <person name="Chapple C."/>
            <person name="Chatterji S."/>
            <person name="Chinwalla A."/>
            <person name="Civetta A."/>
            <person name="Clifton S.W."/>
            <person name="Comeron J.M."/>
            <person name="Costello J.C."/>
            <person name="Coyne J.A."/>
            <person name="Daub J."/>
            <person name="David R.G."/>
            <person name="Delcher A.L."/>
            <person name="Delehaunty K."/>
            <person name="Do C.B."/>
            <person name="Ebling H."/>
            <person name="Edwards K."/>
            <person name="Eickbush T."/>
            <person name="Evans J.D."/>
            <person name="Filipski A."/>
            <person name="Findeiss S."/>
            <person name="Freyhult E."/>
            <person name="Fulton L."/>
            <person name="Fulton R."/>
            <person name="Garcia A.C."/>
            <person name="Gardiner A."/>
            <person name="Garfield D.A."/>
            <person name="Garvin B.E."/>
            <person name="Gibson G."/>
            <person name="Gilbert D."/>
            <person name="Gnerre S."/>
            <person name="Godfrey J."/>
            <person name="Good R."/>
            <person name="Gotea V."/>
            <person name="Gravely B."/>
            <person name="Greenberg A.J."/>
            <person name="Griffiths-Jones S."/>
            <person name="Gross S."/>
            <person name="Guigo R."/>
            <person name="Gustafson E.A."/>
            <person name="Haerty W."/>
            <person name="Hahn M.W."/>
            <person name="Halligan D.L."/>
            <person name="Halpern A.L."/>
            <person name="Halter G.M."/>
            <person name="Han M.V."/>
            <person name="Heger A."/>
            <person name="Hillier L."/>
            <person name="Hinrichs A.S."/>
            <person name="Holmes I."/>
            <person name="Hoskins R.A."/>
            <person name="Hubisz M.J."/>
            <person name="Hultmark D."/>
            <person name="Huntley M.A."/>
            <person name="Jaffe D.B."/>
            <person name="Jagadeeshan S."/>
            <person name="Jeck W.R."/>
            <person name="Johnson J."/>
            <person name="Jones C.D."/>
            <person name="Jordan W.C."/>
            <person name="Karpen G.H."/>
            <person name="Kataoka E."/>
            <person name="Keightley P.D."/>
            <person name="Kheradpour P."/>
            <person name="Kirkness E.F."/>
            <person name="Koerich L.B."/>
            <person name="Kristiansen K."/>
            <person name="Kudrna D."/>
            <person name="Kulathinal R.J."/>
            <person name="Kumar S."/>
            <person name="Kwok R."/>
            <person name="Lander E."/>
            <person name="Langley C.H."/>
            <person name="Lapoint R."/>
            <person name="Lazzaro B.P."/>
            <person name="Lee S.J."/>
            <person name="Levesque L."/>
            <person name="Li R."/>
            <person name="Lin C.F."/>
            <person name="Lin M.F."/>
            <person name="Lindblad-Toh K."/>
            <person name="Llopart A."/>
            <person name="Long M."/>
            <person name="Low L."/>
            <person name="Lozovsky E."/>
            <person name="Lu J."/>
            <person name="Luo M."/>
            <person name="Machado C.A."/>
            <person name="Makalowski W."/>
            <person name="Marzo M."/>
            <person name="Matsuda M."/>
            <person name="Matzkin L."/>
            <person name="McAllister B."/>
            <person name="McBride C.S."/>
            <person name="McKernan B."/>
            <person name="McKernan K."/>
            <person name="Mendez-Lago M."/>
            <person name="Minx P."/>
            <person name="Mollenhauer M.U."/>
            <person name="Montooth K."/>
            <person name="Mount S.M."/>
            <person name="Mu X."/>
            <person name="Myers E."/>
            <person name="Negre B."/>
            <person name="Newfeld S."/>
            <person name="Nielsen R."/>
            <person name="Noor M.A."/>
            <person name="O'Grady P."/>
            <person name="Pachter L."/>
            <person name="Papaceit M."/>
            <person name="Parisi M.J."/>
            <person name="Parisi M."/>
            <person name="Parts L."/>
            <person name="Pedersen J.S."/>
            <person name="Pesole G."/>
            <person name="Phillippy A.M."/>
            <person name="Ponting C.P."/>
            <person name="Pop M."/>
            <person name="Porcelli D."/>
            <person name="Powell J.R."/>
            <person name="Prohaska S."/>
            <person name="Pruitt K."/>
            <person name="Puig M."/>
            <person name="Quesneville H."/>
            <person name="Ram K.R."/>
            <person name="Rand D."/>
            <person name="Rasmussen M.D."/>
            <person name="Reed L.K."/>
            <person name="Reenan R."/>
            <person name="Reily A."/>
            <person name="Remington K.A."/>
            <person name="Rieger T.T."/>
            <person name="Ritchie M.G."/>
            <person name="Robin C."/>
            <person name="Rogers Y.H."/>
            <person name="Rohde C."/>
            <person name="Rozas J."/>
            <person name="Rubenfield M.J."/>
            <person name="Ruiz A."/>
            <person name="Russo S."/>
            <person name="Salzberg S.L."/>
            <person name="Sanchez-Gracia A."/>
            <person name="Saranga D.J."/>
            <person name="Sato H."/>
            <person name="Schaeffer S.W."/>
            <person name="Schatz M.C."/>
            <person name="Schlenke T."/>
            <person name="Schwartz R."/>
            <person name="Segarra C."/>
            <person name="Singh R.S."/>
            <person name="Sirot L."/>
            <person name="Sirota M."/>
            <person name="Sisneros N.B."/>
            <person name="Smith C.D."/>
            <person name="Smith T.F."/>
            <person name="Spieth J."/>
            <person name="Stage D.E."/>
            <person name="Stark A."/>
            <person name="Stephan W."/>
            <person name="Strausberg R.L."/>
            <person name="Strempel S."/>
            <person name="Sturgill D."/>
            <person name="Sutton G."/>
            <person name="Sutton G.G."/>
            <person name="Tao W."/>
            <person name="Teichmann S."/>
            <person name="Tobari Y.N."/>
            <person name="Tomimura Y."/>
            <person name="Tsolas J.M."/>
            <person name="Valente V.L."/>
            <person name="Venter E."/>
            <person name="Venter J.C."/>
            <person name="Vicario S."/>
            <person name="Vieira F.G."/>
            <person name="Vilella A.J."/>
            <person name="Villasante A."/>
            <person name="Walenz B."/>
            <person name="Wang J."/>
            <person name="Wasserman M."/>
            <person name="Watts T."/>
            <person name="Wilson D."/>
            <person name="Wilson R.K."/>
            <person name="Wing R.A."/>
            <person name="Wolfner M.F."/>
            <person name="Wong A."/>
            <person name="Wong G.K."/>
            <person name="Wu C.I."/>
            <person name="Wu G."/>
            <person name="Yamamoto D."/>
            <person name="Yang H.P."/>
            <person name="Yang S.P."/>
            <person name="Yorke J.A."/>
            <person name="Yoshida K."/>
            <person name="Zdobnov E."/>
            <person name="Zhang P."/>
            <person name="Zhang Y."/>
            <person name="Zimin A.V."/>
            <person name="Baldwin J."/>
            <person name="Abdouelleil A."/>
            <person name="Abdulkadir J."/>
            <person name="Abebe A."/>
            <person name="Abera B."/>
            <person name="Abreu J."/>
            <person name="Acer S.C."/>
            <person name="Aftuck L."/>
            <person name="Alexander A."/>
            <person name="An P."/>
            <person name="Anderson E."/>
            <person name="Anderson S."/>
            <person name="Arachi H."/>
            <person name="Azer M."/>
            <person name="Bachantsang P."/>
            <person name="Barry A."/>
            <person name="Bayul T."/>
            <person name="Berlin A."/>
            <person name="Bessette D."/>
            <person name="Bloom T."/>
            <person name="Blye J."/>
            <person name="Boguslavskiy L."/>
            <person name="Bonnet C."/>
            <person name="Boukhgalter B."/>
            <person name="Bourzgui I."/>
            <person name="Brown A."/>
            <person name="Cahill P."/>
            <person name="Channer S."/>
            <person name="Cheshatsang Y."/>
            <person name="Chuda L."/>
            <person name="Citroen M."/>
            <person name="Collymore A."/>
            <person name="Cooke P."/>
            <person name="Costello M."/>
            <person name="D'Aco K."/>
            <person name="Daza R."/>
            <person name="De Haan G."/>
            <person name="DeGray S."/>
            <person name="DeMaso C."/>
            <person name="Dhargay N."/>
            <person name="Dooley K."/>
            <person name="Dooley E."/>
            <person name="Doricent M."/>
            <person name="Dorje P."/>
            <person name="Dorjee K."/>
            <person name="Dupes A."/>
            <person name="Elong R."/>
            <person name="Falk J."/>
            <person name="Farina A."/>
            <person name="Faro S."/>
            <person name="Ferguson D."/>
            <person name="Fisher S."/>
            <person name="Foley C.D."/>
            <person name="Franke A."/>
            <person name="Friedrich D."/>
            <person name="Gadbois L."/>
            <person name="Gearin G."/>
            <person name="Gearin C.R."/>
            <person name="Giannoukos G."/>
            <person name="Goode T."/>
            <person name="Graham J."/>
            <person name="Grandbois E."/>
            <person name="Grewal S."/>
            <person name="Gyaltsen K."/>
            <person name="Hafez N."/>
            <person name="Hagos B."/>
            <person name="Hall J."/>
            <person name="Henson C."/>
            <person name="Hollinger A."/>
            <person name="Honan T."/>
            <person name="Huard M.D."/>
            <person name="Hughes L."/>
            <person name="Hurhula B."/>
            <person name="Husby M.E."/>
            <person name="Kamat A."/>
            <person name="Kanga B."/>
            <person name="Kashin S."/>
            <person name="Khazanovich D."/>
            <person name="Kisner P."/>
            <person name="Lance K."/>
            <person name="Lara M."/>
            <person name="Lee W."/>
            <person name="Lennon N."/>
            <person name="Letendre F."/>
            <person name="LeVine R."/>
            <person name="Lipovsky A."/>
            <person name="Liu X."/>
            <person name="Liu J."/>
            <person name="Liu S."/>
            <person name="Lokyitsang T."/>
            <person name="Lokyitsang Y."/>
            <person name="Lubonja R."/>
            <person name="Lui A."/>
            <person name="MacDonald P."/>
            <person name="Magnisalis V."/>
            <person name="Maru K."/>
            <person name="Matthews C."/>
            <person name="McCusker W."/>
            <person name="McDonough S."/>
            <person name="Mehta T."/>
            <person name="Meldrim J."/>
            <person name="Meneus L."/>
            <person name="Mihai O."/>
            <person name="Mihalev A."/>
            <person name="Mihova T."/>
            <person name="Mittelman R."/>
            <person name="Mlenga V."/>
            <person name="Montmayeur A."/>
            <person name="Mulrain L."/>
            <person name="Navidi A."/>
            <person name="Naylor J."/>
            <person name="Negash T."/>
            <person name="Nguyen T."/>
            <person name="Nguyen N."/>
            <person name="Nicol R."/>
            <person name="Norbu C."/>
            <person name="Norbu N."/>
            <person name="Novod N."/>
            <person name="O'Neill B."/>
            <person name="Osman S."/>
            <person name="Markiewicz E."/>
            <person name="Oyono O.L."/>
            <person name="Patti C."/>
            <person name="Phunkhang P."/>
            <person name="Pierre F."/>
            <person name="Priest M."/>
            <person name="Raghuraman S."/>
            <person name="Rege F."/>
            <person name="Reyes R."/>
            <person name="Rise C."/>
            <person name="Rogov P."/>
            <person name="Ross K."/>
            <person name="Ryan E."/>
            <person name="Settipalli S."/>
            <person name="Shea T."/>
            <person name="Sherpa N."/>
            <person name="Shi L."/>
            <person name="Shih D."/>
            <person name="Sparrow T."/>
            <person name="Spaulding J."/>
            <person name="Stalker J."/>
            <person name="Stange-Thomann N."/>
            <person name="Stavropoulos S."/>
            <person name="Stone C."/>
            <person name="Strader C."/>
            <person name="Tesfaye S."/>
            <person name="Thomson T."/>
            <person name="Thoulutsang Y."/>
            <person name="Thoulutsang D."/>
            <person name="Topham K."/>
            <person name="Topping I."/>
            <person name="Tsamla T."/>
            <person name="Vassiliev H."/>
            <person name="Vo A."/>
            <person name="Wangchuk T."/>
            <person name="Wangdi T."/>
            <person name="Weiand M."/>
            <person name="Wilkinson J."/>
            <person name="Wilson A."/>
            <person name="Yadav S."/>
            <person name="Young G."/>
            <person name="Yu Q."/>
            <person name="Zembek L."/>
            <person name="Zhong D."/>
            <person name="Zimmer A."/>
            <person name="Zwirko Z."/>
            <person name="Jaffe D.B."/>
            <person name="Alvarez P."/>
            <person name="Brockman W."/>
            <person name="Butler J."/>
            <person name="Chin C."/>
            <person name="Gnerre S."/>
            <person name="Grabherr M."/>
            <person name="Kleber M."/>
            <person name="Mauceli E."/>
            <person name="MacCallum I."/>
        </authorList>
    </citation>
    <scope>NUCLEOTIDE SEQUENCE [LARGE SCALE GENOMIC DNA]</scope>
    <source>
        <strain evidence="7">Tucson 15081-1352.22</strain>
    </source>
</reference>
<protein>
    <submittedName>
        <fullName evidence="6">Uncharacterized protein, isoform A</fullName>
    </submittedName>
</protein>
<evidence type="ECO:0000256" key="2">
    <source>
        <dbReference type="ARBA" id="ARBA00023054"/>
    </source>
</evidence>
<evidence type="ECO:0000256" key="4">
    <source>
        <dbReference type="SAM" id="MobiDB-lite"/>
    </source>
</evidence>
<dbReference type="GO" id="GO:0031267">
    <property type="term" value="F:small GTPase binding"/>
    <property type="evidence" value="ECO:0007669"/>
    <property type="project" value="UniProtKB-ARBA"/>
</dbReference>
<organism evidence="6 7">
    <name type="scientific">Drosophila mojavensis</name>
    <name type="common">Fruit fly</name>
    <dbReference type="NCBI Taxonomy" id="7230"/>
    <lineage>
        <taxon>Eukaryota</taxon>
        <taxon>Metazoa</taxon>
        <taxon>Ecdysozoa</taxon>
        <taxon>Arthropoda</taxon>
        <taxon>Hexapoda</taxon>
        <taxon>Insecta</taxon>
        <taxon>Pterygota</taxon>
        <taxon>Neoptera</taxon>
        <taxon>Endopterygota</taxon>
        <taxon>Diptera</taxon>
        <taxon>Brachycera</taxon>
        <taxon>Muscomorpha</taxon>
        <taxon>Ephydroidea</taxon>
        <taxon>Drosophilidae</taxon>
        <taxon>Drosophila</taxon>
    </lineage>
</organism>
<dbReference type="EMBL" id="CH933810">
    <property type="protein sequence ID" value="EDW07387.1"/>
    <property type="molecule type" value="Genomic_DNA"/>
</dbReference>
<dbReference type="InterPro" id="IPR035969">
    <property type="entry name" value="Rab-GAP_TBC_sf"/>
</dbReference>
<feature type="region of interest" description="Disordered" evidence="4">
    <location>
        <begin position="1"/>
        <end position="27"/>
    </location>
</feature>
<keyword evidence="7" id="KW-1185">Reference proteome</keyword>
<dbReference type="PANTHER" id="PTHR47219">
    <property type="entry name" value="RAB GTPASE-ACTIVATING PROTEIN 1-LIKE"/>
    <property type="match status" value="1"/>
</dbReference>
<keyword evidence="1" id="KW-0597">Phosphoprotein</keyword>
<dbReference type="AlphaFoldDB" id="B4L4A9"/>
<evidence type="ECO:0000259" key="5">
    <source>
        <dbReference type="PROSITE" id="PS50086"/>
    </source>
</evidence>
<accession>B4L4A9</accession>
<feature type="compositionally biased region" description="Polar residues" evidence="4">
    <location>
        <begin position="1"/>
        <end position="11"/>
    </location>
</feature>
<gene>
    <name evidence="6" type="primary">Dmoj\GI14892</name>
    <name evidence="6" type="ORF">Dmoj_GI14892</name>
</gene>
<dbReference type="HOGENOM" id="CLU_005350_6_0_1"/>
<dbReference type="PROSITE" id="PS50086">
    <property type="entry name" value="TBC_RABGAP"/>
    <property type="match status" value="1"/>
</dbReference>
<evidence type="ECO:0000313" key="6">
    <source>
        <dbReference type="EMBL" id="EDW07387.1"/>
    </source>
</evidence>
<dbReference type="eggNOG" id="KOG4436">
    <property type="taxonomic scope" value="Eukaryota"/>
</dbReference>
<dbReference type="OrthoDB" id="295078at2759"/>
<dbReference type="PhylomeDB" id="B4L4A9"/>
<dbReference type="OMA" id="LWGHIVA"/>
<dbReference type="FunFam" id="1.10.8.270:FF:000003">
    <property type="entry name" value="Ecotropic viral integration site 5"/>
    <property type="match status" value="1"/>
</dbReference>
<sequence>MTLTATATPPESNKKMEVNAPADENLPTSEMDLLAKLEAANKLIESDAKSLNSLHSTHSRKNSDTSQISLTSSGNSVAEEDIWTTWASILNDWDGALKRKNPCVRELVRRGIPHHFRAIVWQQLSGAADADKKQYAEYIKATSACEKVIRRDIARTYPEVDFFKEKDGPGQEALFNVIKAYSLHDREVGYCQGSGFIVGLLLMQMPEEEAFAVLVQIMQQHRMRHMFKPSMSELGLCMYQLENLVQEQIPDMHLHFQQQGFQTTMYASSWFLTLYTTTLNVNLSCRIMDVFLSEGMEFIFKVALALLLTGKESLLSLDMEAMLKFFQKELPGRVEADPEGFFNLAYAQKLNTKRMKKMEKEYQDLKKKEQEEMVELRRLRRENCLLKQRNELLEAESAELADRLVRGQVSRAEEEETSYAIQTELMQLRRSYLEVSHQLENANEEVRGLSLRLQENNVSIDSNNSRQSSIDELCMKEEALKQRDEMVSCLLEELVKVRQGSAESEDQIRTLKSKIEELEEDKKTLRETTPDNSVAHLQDELIASKLREAEASLSLKDLKQRVQELSSQWQRQLAENQRNEHSAASVDSTPKKLLTNFFDNSKSTEHTQKLEEELMTTRIREMETLTELKELRLKVMELETQVQVSTNQLRRQDEEQKKLKEELELAVTREKELANKAREQQHRYSDLESRMKDELMNVKIKFTEQSQTVAELKQEISRLETKNSEMLAEGELRANLDDSDKVRDLQDRLADMKAEYPTPITSPDTEPWKWIS</sequence>
<feature type="domain" description="Rab-GAP TBC" evidence="5">
    <location>
        <begin position="111"/>
        <end position="295"/>
    </location>
</feature>
<name>B4L4A9_DROMO</name>
<dbReference type="Proteomes" id="UP000009192">
    <property type="component" value="Unassembled WGS sequence"/>
</dbReference>
<dbReference type="InterPro" id="IPR000195">
    <property type="entry name" value="Rab-GAP-TBC_dom"/>
</dbReference>
<proteinExistence type="predicted"/>
<dbReference type="SMR" id="B4L4A9"/>
<dbReference type="SUPFAM" id="SSF47923">
    <property type="entry name" value="Ypt/Rab-GAP domain of gyp1p"/>
    <property type="match status" value="2"/>
</dbReference>
<evidence type="ECO:0000256" key="3">
    <source>
        <dbReference type="SAM" id="Coils"/>
    </source>
</evidence>
<evidence type="ECO:0000313" key="7">
    <source>
        <dbReference type="Proteomes" id="UP000009192"/>
    </source>
</evidence>
<keyword evidence="2 3" id="KW-0175">Coiled coil</keyword>
<dbReference type="Gene3D" id="1.10.472.80">
    <property type="entry name" value="Ypt/Rab-GAP domain of gyp1p, domain 3"/>
    <property type="match status" value="1"/>
</dbReference>
<dbReference type="InterPro" id="IPR050302">
    <property type="entry name" value="Rab_GAP_TBC_domain"/>
</dbReference>
<dbReference type="FunFam" id="1.10.472.80:FF:000002">
    <property type="entry name" value="Ecotropic viral integration site 5"/>
    <property type="match status" value="1"/>
</dbReference>
<feature type="coiled-coil region" evidence="3">
    <location>
        <begin position="348"/>
        <end position="382"/>
    </location>
</feature>
<dbReference type="Gene3D" id="1.10.8.270">
    <property type="entry name" value="putative rabgap domain of human tbc1 domain family member 14 like domains"/>
    <property type="match status" value="1"/>
</dbReference>
<evidence type="ECO:0000256" key="1">
    <source>
        <dbReference type="ARBA" id="ARBA00022553"/>
    </source>
</evidence>
<dbReference type="PANTHER" id="PTHR47219:SF22">
    <property type="entry name" value="RAB-GAP TBC DOMAIN-CONTAINING PROTEIN"/>
    <property type="match status" value="1"/>
</dbReference>
<feature type="coiled-coil region" evidence="3">
    <location>
        <begin position="501"/>
        <end position="575"/>
    </location>
</feature>
<dbReference type="GO" id="GO:0005096">
    <property type="term" value="F:GTPase activator activity"/>
    <property type="evidence" value="ECO:0007669"/>
    <property type="project" value="TreeGrafter"/>
</dbReference>
<dbReference type="Gene3D" id="1.10.10.750">
    <property type="entry name" value="Ypt/Rab-GAP domain of gyp1p, domain 1"/>
    <property type="match status" value="1"/>
</dbReference>
<dbReference type="SMART" id="SM00164">
    <property type="entry name" value="TBC"/>
    <property type="match status" value="1"/>
</dbReference>